<dbReference type="EMBL" id="OZ037944">
    <property type="protein sequence ID" value="CAL1695315.1"/>
    <property type="molecule type" value="Genomic_DNA"/>
</dbReference>
<reference evidence="2" key="1">
    <citation type="submission" date="2024-04" db="EMBL/GenBank/DDBJ databases">
        <authorList>
            <person name="Shaw F."/>
            <person name="Minotto A."/>
        </authorList>
    </citation>
    <scope>NUCLEOTIDE SEQUENCE [LARGE SCALE GENOMIC DNA]</scope>
</reference>
<evidence type="ECO:0000313" key="2">
    <source>
        <dbReference type="Proteomes" id="UP001497453"/>
    </source>
</evidence>
<protein>
    <recommendedName>
        <fullName evidence="3">WD repeat-containing protein 8</fullName>
    </recommendedName>
</protein>
<dbReference type="InterPro" id="IPR001680">
    <property type="entry name" value="WD40_rpt"/>
</dbReference>
<accession>A0ABP1CHY8</accession>
<evidence type="ECO:0000313" key="1">
    <source>
        <dbReference type="EMBL" id="CAL1695315.1"/>
    </source>
</evidence>
<dbReference type="Gene3D" id="2.130.10.10">
    <property type="entry name" value="YVTN repeat-like/Quinoprotein amine dehydrogenase"/>
    <property type="match status" value="2"/>
</dbReference>
<dbReference type="SMART" id="SM00320">
    <property type="entry name" value="WD40"/>
    <property type="match status" value="3"/>
</dbReference>
<dbReference type="Pfam" id="PF00400">
    <property type="entry name" value="WD40"/>
    <property type="match status" value="1"/>
</dbReference>
<dbReference type="InterPro" id="IPR015943">
    <property type="entry name" value="WD40/YVTN_repeat-like_dom_sf"/>
</dbReference>
<dbReference type="PANTHER" id="PTHR16220">
    <property type="entry name" value="WD REPEAT PROTEIN 8-RELATED"/>
    <property type="match status" value="1"/>
</dbReference>
<dbReference type="InterPro" id="IPR052778">
    <property type="entry name" value="Centrosome-WD_assoc"/>
</dbReference>
<keyword evidence="2" id="KW-1185">Reference proteome</keyword>
<proteinExistence type="predicted"/>
<dbReference type="PANTHER" id="PTHR16220:SF0">
    <property type="entry name" value="WD REPEAT-CONTAINING PROTEIN WRAP73"/>
    <property type="match status" value="1"/>
</dbReference>
<evidence type="ECO:0008006" key="3">
    <source>
        <dbReference type="Google" id="ProtNLM"/>
    </source>
</evidence>
<sequence>MDFTEIYKQSSGIVAFSPGAHFVLTAVQDRVVIRRADTFQITRTWLSSSDAQSSQVSSRSQGSAKSQPVQPDAWITHASWSNDSEYLLAACAKRGVVNIFKLRDESWNARVNVGTESLVKAEWAPDGRSILCFSSWGLRVTIWSLITGTCTYIQYPLHPDRGYGFRPDGRYLIIAERHKSKDTLGVYDASELYRLVRHFPLPTSTLASLSISPNGDYVAIWEGPMEFRVYILNLSGNTVGSFTPDLDPGYGIRSVVWHPSGFFLLVAGWDDKIHILERLTWGPVALLELQSRIGNPVIVWREPSDWLEKTQGRGFLSYERLQPPHSIAVGRPDFSKGNPKSGVVQLSFNVSGTLLLARFESAPTAVFLYAFPSASDHDVPTRPEASVSLAPKLKSVLIHTNPVVAARWNPVRKGSLAISCGTGSIYLWSDEWVGDDATGESEEVAECVGIPARQFNAQDIRWAPDGKGLILLDKEAFCCAFEVEDEEQPV</sequence>
<organism evidence="1 2">
    <name type="scientific">Somion occarium</name>
    <dbReference type="NCBI Taxonomy" id="3059160"/>
    <lineage>
        <taxon>Eukaryota</taxon>
        <taxon>Fungi</taxon>
        <taxon>Dikarya</taxon>
        <taxon>Basidiomycota</taxon>
        <taxon>Agaricomycotina</taxon>
        <taxon>Agaricomycetes</taxon>
        <taxon>Polyporales</taxon>
        <taxon>Cerrenaceae</taxon>
        <taxon>Somion</taxon>
    </lineage>
</organism>
<name>A0ABP1CHY8_9APHY</name>
<gene>
    <name evidence="1" type="ORF">GFSPODELE1_LOCUS691</name>
</gene>
<dbReference type="Proteomes" id="UP001497453">
    <property type="component" value="Chromosome 1"/>
</dbReference>
<dbReference type="SUPFAM" id="SSF69322">
    <property type="entry name" value="Tricorn protease domain 2"/>
    <property type="match status" value="1"/>
</dbReference>